<feature type="domain" description="T9SS-like galactose binding" evidence="4">
    <location>
        <begin position="460"/>
        <end position="565"/>
    </location>
</feature>
<keyword evidence="6" id="KW-1185">Reference proteome</keyword>
<evidence type="ECO:0000313" key="6">
    <source>
        <dbReference type="Proteomes" id="UP001589576"/>
    </source>
</evidence>
<evidence type="ECO:0000259" key="3">
    <source>
        <dbReference type="Pfam" id="PF18962"/>
    </source>
</evidence>
<comment type="caution">
    <text evidence="5">The sequence shown here is derived from an EMBL/GenBank/DDBJ whole genome shotgun (WGS) entry which is preliminary data.</text>
</comment>
<dbReference type="EMBL" id="JBHMFB010000003">
    <property type="protein sequence ID" value="MFB9088239.1"/>
    <property type="molecule type" value="Genomic_DNA"/>
</dbReference>
<dbReference type="Gene3D" id="2.60.40.10">
    <property type="entry name" value="Immunoglobulins"/>
    <property type="match status" value="1"/>
</dbReference>
<protein>
    <submittedName>
        <fullName evidence="5">Choice-of-anchor L domain-containing protein</fullName>
    </submittedName>
</protein>
<dbReference type="Proteomes" id="UP001589576">
    <property type="component" value="Unassembled WGS sequence"/>
</dbReference>
<gene>
    <name evidence="5" type="ORF">ACFFUU_01335</name>
</gene>
<feature type="domain" description="Secretion system C-terminal sorting" evidence="3">
    <location>
        <begin position="615"/>
        <end position="678"/>
    </location>
</feature>
<reference evidence="5 6" key="1">
    <citation type="submission" date="2024-09" db="EMBL/GenBank/DDBJ databases">
        <authorList>
            <person name="Sun Q."/>
            <person name="Mori K."/>
        </authorList>
    </citation>
    <scope>NUCLEOTIDE SEQUENCE [LARGE SCALE GENOMIC DNA]</scope>
    <source>
        <strain evidence="5 6">CECT 8460</strain>
    </source>
</reference>
<dbReference type="Pfam" id="PF23759">
    <property type="entry name" value="GBD_T9SS_assoc"/>
    <property type="match status" value="1"/>
</dbReference>
<name>A0ABV5GAV3_9FLAO</name>
<dbReference type="RefSeq" id="WP_290284847.1">
    <property type="nucleotide sequence ID" value="NZ_JAUFQN010000019.1"/>
</dbReference>
<dbReference type="NCBIfam" id="TIGR04183">
    <property type="entry name" value="Por_Secre_tail"/>
    <property type="match status" value="1"/>
</dbReference>
<dbReference type="Pfam" id="PF18962">
    <property type="entry name" value="Por_Secre_tail"/>
    <property type="match status" value="1"/>
</dbReference>
<evidence type="ECO:0000259" key="4">
    <source>
        <dbReference type="Pfam" id="PF23759"/>
    </source>
</evidence>
<keyword evidence="1 2" id="KW-0732">Signal</keyword>
<sequence length="685" mass="74191">MKKKLLLLFLFFQLAVFSQSITVNTTQYTVPQLVQNILFGNSSSSCLSGEVSNITSSTGTNFGSSNGIGFFSNTNPNFPINSGVILSTGAATNSNGPNTSALSDGVWPGDADLLNYIQSLGIDTWLTTYNDATVLEFDFQPYVNQFSFDFLFASEEYGDFQCAFSDAFAFFLTDLTAGTPTTNIALVPNTTIPISVVTIRNSNNNPSCSSQNQNYFGNYNGGTNANTSATNFNGETVVMTAQSVVNPLHTYHIKLVISDRNDHLYDSAVFLAGGTFEIGIGQLQGAGVYEGLTNIIQTCPNEEITIQAGATTIPNVTYSWTKDGVPLPAISSSTLTVTQSGVYQLVLNSANGCQISSSSMSIQYFDPFPINEPINLYNTANIFDLTTNMPIILDTLNPADYTITYHNNLQDAQNLFNSIQNPINYTGQDGEIVYVAIESVIEGCIETKSFILNAPATPPNDKCSDAVELIVGTNFNDNPETVTNLAATNNDFNLPCFCDGNYTARDIWYTLVVPNSGNVTIETQGNGGLNDTVLEAFSSCSSNVSIGCNNNNNPDSSKLTVSNLYSKLNLTGLPPGQSIVLRAFGKNESQGSFTISAYDSSLSNEDFTHSKLSYYPVPVIDYLTISNNYNIQSVEVYNLFGEKIMSKTYSSTEISIDMSALQSSVYLIKTLGDNNRTETFKIVKN</sequence>
<dbReference type="SUPFAM" id="SSF48726">
    <property type="entry name" value="Immunoglobulin"/>
    <property type="match status" value="1"/>
</dbReference>
<evidence type="ECO:0000256" key="1">
    <source>
        <dbReference type="ARBA" id="ARBA00022729"/>
    </source>
</evidence>
<evidence type="ECO:0000256" key="2">
    <source>
        <dbReference type="SAM" id="SignalP"/>
    </source>
</evidence>
<dbReference type="NCBIfam" id="NF038133">
    <property type="entry name" value="choice_anch_L"/>
    <property type="match status" value="1"/>
</dbReference>
<organism evidence="5 6">
    <name type="scientific">Flavobacterium paronense</name>
    <dbReference type="NCBI Taxonomy" id="1392775"/>
    <lineage>
        <taxon>Bacteria</taxon>
        <taxon>Pseudomonadati</taxon>
        <taxon>Bacteroidota</taxon>
        <taxon>Flavobacteriia</taxon>
        <taxon>Flavobacteriales</taxon>
        <taxon>Flavobacteriaceae</taxon>
        <taxon>Flavobacterium</taxon>
    </lineage>
</organism>
<dbReference type="InterPro" id="IPR049804">
    <property type="entry name" value="Choice_anch_L"/>
</dbReference>
<proteinExistence type="predicted"/>
<dbReference type="InterPro" id="IPR036179">
    <property type="entry name" value="Ig-like_dom_sf"/>
</dbReference>
<dbReference type="InterPro" id="IPR026444">
    <property type="entry name" value="Secre_tail"/>
</dbReference>
<accession>A0ABV5GAV3</accession>
<dbReference type="InterPro" id="IPR013783">
    <property type="entry name" value="Ig-like_fold"/>
</dbReference>
<feature type="chain" id="PRO_5047066103" evidence="2">
    <location>
        <begin position="23"/>
        <end position="685"/>
    </location>
</feature>
<dbReference type="InterPro" id="IPR056600">
    <property type="entry name" value="GBD_T9SS_assoc"/>
</dbReference>
<feature type="signal peptide" evidence="2">
    <location>
        <begin position="1"/>
        <end position="22"/>
    </location>
</feature>
<evidence type="ECO:0000313" key="5">
    <source>
        <dbReference type="EMBL" id="MFB9088239.1"/>
    </source>
</evidence>